<keyword evidence="2" id="KW-0732">Signal</keyword>
<dbReference type="PANTHER" id="PTHR23301:SF0">
    <property type="entry name" value="CHITIN-BINDING TYPE-2 DOMAIN-CONTAINING PROTEIN-RELATED"/>
    <property type="match status" value="1"/>
</dbReference>
<dbReference type="RefSeq" id="XP_024080363.1">
    <property type="nucleotide sequence ID" value="XM_024224595.1"/>
</dbReference>
<dbReference type="OrthoDB" id="7250310at2759"/>
<protein>
    <recommendedName>
        <fullName evidence="6">Chitin-binding type-2 domain-containing protein</fullName>
    </recommendedName>
</protein>
<organism evidence="7 8">
    <name type="scientific">Cimex lectularius</name>
    <name type="common">Bed bug</name>
    <name type="synonym">Acanthia lectularia</name>
    <dbReference type="NCBI Taxonomy" id="79782"/>
    <lineage>
        <taxon>Eukaryota</taxon>
        <taxon>Metazoa</taxon>
        <taxon>Ecdysozoa</taxon>
        <taxon>Arthropoda</taxon>
        <taxon>Hexapoda</taxon>
        <taxon>Insecta</taxon>
        <taxon>Pterygota</taxon>
        <taxon>Neoptera</taxon>
        <taxon>Paraneoptera</taxon>
        <taxon>Hemiptera</taxon>
        <taxon>Heteroptera</taxon>
        <taxon>Panheteroptera</taxon>
        <taxon>Cimicomorpha</taxon>
        <taxon>Cimicidae</taxon>
        <taxon>Cimex</taxon>
    </lineage>
</organism>
<evidence type="ECO:0000259" key="6">
    <source>
        <dbReference type="PROSITE" id="PS50940"/>
    </source>
</evidence>
<evidence type="ECO:0000256" key="1">
    <source>
        <dbReference type="ARBA" id="ARBA00022669"/>
    </source>
</evidence>
<feature type="domain" description="Chitin-binding type-2" evidence="6">
    <location>
        <begin position="1"/>
        <end position="53"/>
    </location>
</feature>
<evidence type="ECO:0000256" key="4">
    <source>
        <dbReference type="ARBA" id="ARBA00023157"/>
    </source>
</evidence>
<dbReference type="InterPro" id="IPR051940">
    <property type="entry name" value="Chitin_bind-dev_reg"/>
</dbReference>
<keyword evidence="4" id="KW-1015">Disulfide bond</keyword>
<dbReference type="InterPro" id="IPR002557">
    <property type="entry name" value="Chitin-bd_dom"/>
</dbReference>
<proteinExistence type="predicted"/>
<accession>A0A8I6SJR4</accession>
<dbReference type="Gene3D" id="2.170.140.10">
    <property type="entry name" value="Chitin binding domain"/>
    <property type="match status" value="3"/>
</dbReference>
<dbReference type="EnsemblMetazoa" id="XM_024224595.1">
    <property type="protein sequence ID" value="XP_024080363.1"/>
    <property type="gene ID" value="LOC112126145"/>
</dbReference>
<keyword evidence="3" id="KW-0677">Repeat</keyword>
<dbReference type="PANTHER" id="PTHR23301">
    <property type="entry name" value="CHITIN BINDING PERITROPHIN-A"/>
    <property type="match status" value="1"/>
</dbReference>
<feature type="domain" description="Chitin-binding type-2" evidence="6">
    <location>
        <begin position="294"/>
        <end position="348"/>
    </location>
</feature>
<evidence type="ECO:0000256" key="5">
    <source>
        <dbReference type="ARBA" id="ARBA00023180"/>
    </source>
</evidence>
<reference evidence="7" key="1">
    <citation type="submission" date="2022-01" db="UniProtKB">
        <authorList>
            <consortium name="EnsemblMetazoa"/>
        </authorList>
    </citation>
    <scope>IDENTIFICATION</scope>
</reference>
<dbReference type="SUPFAM" id="SSF57625">
    <property type="entry name" value="Invertebrate chitin-binding proteins"/>
    <property type="match status" value="5"/>
</dbReference>
<sequence>FKTVKFPFRPLEGYCSKYLVCNLNGKFEERRCANGMTFDSVKKVCSPDAQCQKYEPVVNQCDRFKVNGRLGKCRMGDRFDYFKLECVDYAMAHCLKTCLNGTRKHHNDDCSKYYDCVKGEFVERSCGWLQKFDSASQKCAYFRYKCKYAPADCQNGFKKRGSDCRSYLECSDKHFEAKSCSFFKYFNTSTSSCDWFWRVSCEKRLFNVLALTSCSEGEKESVPGTCRLYRECVEGKWEDKMCSPCQNFNGEMKTCDYVWKNPCAKDVTDPTPPTAELPGSLPTGDPFSPTTPAPKVCAEGAVKPLKDNCKAYDLCKNNEWVVTKCWFWQKFDVPSNTCVVSYKAKCPTPSSY</sequence>
<dbReference type="SMART" id="SM00494">
    <property type="entry name" value="ChtBD2"/>
    <property type="match status" value="5"/>
</dbReference>
<feature type="domain" description="Chitin-binding type-2" evidence="6">
    <location>
        <begin position="150"/>
        <end position="203"/>
    </location>
</feature>
<dbReference type="Pfam" id="PF01607">
    <property type="entry name" value="CBM_14"/>
    <property type="match status" value="3"/>
</dbReference>
<evidence type="ECO:0000313" key="8">
    <source>
        <dbReference type="Proteomes" id="UP000494040"/>
    </source>
</evidence>
<keyword evidence="8" id="KW-1185">Reference proteome</keyword>
<dbReference type="GO" id="GO:0005576">
    <property type="term" value="C:extracellular region"/>
    <property type="evidence" value="ECO:0007669"/>
    <property type="project" value="InterPro"/>
</dbReference>
<evidence type="ECO:0000256" key="3">
    <source>
        <dbReference type="ARBA" id="ARBA00022737"/>
    </source>
</evidence>
<dbReference type="KEGG" id="clec:112126145"/>
<keyword evidence="5" id="KW-0325">Glycoprotein</keyword>
<dbReference type="InterPro" id="IPR036508">
    <property type="entry name" value="Chitin-bd_dom_sf"/>
</dbReference>
<keyword evidence="1" id="KW-0147">Chitin-binding</keyword>
<dbReference type="GeneID" id="112126145"/>
<feature type="domain" description="Chitin-binding type-2" evidence="6">
    <location>
        <begin position="95"/>
        <end position="148"/>
    </location>
</feature>
<name>A0A8I6SJR4_CIMLE</name>
<evidence type="ECO:0000313" key="7">
    <source>
        <dbReference type="EnsemblMetazoa" id="XP_024080363.1"/>
    </source>
</evidence>
<feature type="domain" description="Chitin-binding type-2" evidence="6">
    <location>
        <begin position="211"/>
        <end position="265"/>
    </location>
</feature>
<evidence type="ECO:0000256" key="2">
    <source>
        <dbReference type="ARBA" id="ARBA00022729"/>
    </source>
</evidence>
<dbReference type="Proteomes" id="UP000494040">
    <property type="component" value="Unassembled WGS sequence"/>
</dbReference>
<dbReference type="GO" id="GO:0008061">
    <property type="term" value="F:chitin binding"/>
    <property type="evidence" value="ECO:0007669"/>
    <property type="project" value="UniProtKB-KW"/>
</dbReference>
<dbReference type="PROSITE" id="PS50940">
    <property type="entry name" value="CHIT_BIND_II"/>
    <property type="match status" value="5"/>
</dbReference>
<dbReference type="AlphaFoldDB" id="A0A8I6SJR4"/>